<evidence type="ECO:0000256" key="1">
    <source>
        <dbReference type="SAM" id="Coils"/>
    </source>
</evidence>
<reference evidence="2" key="1">
    <citation type="submission" date="2016-10" db="EMBL/GenBank/DDBJ databases">
        <authorList>
            <person name="Benchimol M."/>
            <person name="Almeida L.G."/>
            <person name="Vasconcelos A.T."/>
            <person name="Perreira-Neves A."/>
            <person name="Rosa I.A."/>
            <person name="Tasca T."/>
            <person name="Bogo M.R."/>
            <person name="de Souza W."/>
        </authorList>
    </citation>
    <scope>NUCLEOTIDE SEQUENCE [LARGE SCALE GENOMIC DNA]</scope>
    <source>
        <strain evidence="2">K</strain>
    </source>
</reference>
<proteinExistence type="predicted"/>
<dbReference type="OrthoDB" id="10549947at2759"/>
<sequence length="261" mass="29325">MMNYVNYISSITSNIASNITNNIASSITSTIPSNIIPKEKVQPELQQVVDGMNSVCESRAVRAKAQQSLVDDTIQLIKSETPRFEKTIAFSLDAFGKIAEVEKELSESEKRCKDDFNDIIERYKVIRRIEIQQSEAVAAVEAAKTKLKEAIILYENESTNRSFGTRLKNAEDAVQKAKVARNNAINQAKILTIQLIEEKKKFSHFKLNRFRHGCKTYASAVVEAAKKEAELYKQVANNFSEARKQIDSICQQNIIDASSVV</sequence>
<dbReference type="EMBL" id="MLAK01000940">
    <property type="protein sequence ID" value="OHT00736.1"/>
    <property type="molecule type" value="Genomic_DNA"/>
</dbReference>
<accession>A0A1J4JQP9</accession>
<name>A0A1J4JQP9_9EUKA</name>
<dbReference type="AlphaFoldDB" id="A0A1J4JQP9"/>
<dbReference type="InterPro" id="IPR027267">
    <property type="entry name" value="AH/BAR_dom_sf"/>
</dbReference>
<evidence type="ECO:0000313" key="3">
    <source>
        <dbReference type="Proteomes" id="UP000179807"/>
    </source>
</evidence>
<gene>
    <name evidence="2" type="ORF">TRFO_32461</name>
</gene>
<dbReference type="SUPFAM" id="SSF57997">
    <property type="entry name" value="Tropomyosin"/>
    <property type="match status" value="1"/>
</dbReference>
<dbReference type="RefSeq" id="XP_068353872.1">
    <property type="nucleotide sequence ID" value="XM_068508513.1"/>
</dbReference>
<dbReference type="Proteomes" id="UP000179807">
    <property type="component" value="Unassembled WGS sequence"/>
</dbReference>
<dbReference type="Gene3D" id="1.20.1270.60">
    <property type="entry name" value="Arfaptin homology (AH) domain/BAR domain"/>
    <property type="match status" value="1"/>
</dbReference>
<keyword evidence="3" id="KW-1185">Reference proteome</keyword>
<feature type="coiled-coil region" evidence="1">
    <location>
        <begin position="98"/>
        <end position="187"/>
    </location>
</feature>
<organism evidence="2 3">
    <name type="scientific">Tritrichomonas foetus</name>
    <dbReference type="NCBI Taxonomy" id="1144522"/>
    <lineage>
        <taxon>Eukaryota</taxon>
        <taxon>Metamonada</taxon>
        <taxon>Parabasalia</taxon>
        <taxon>Tritrichomonadida</taxon>
        <taxon>Tritrichomonadidae</taxon>
        <taxon>Tritrichomonas</taxon>
    </lineage>
</organism>
<comment type="caution">
    <text evidence="2">The sequence shown here is derived from an EMBL/GenBank/DDBJ whole genome shotgun (WGS) entry which is preliminary data.</text>
</comment>
<dbReference type="GeneID" id="94843217"/>
<evidence type="ECO:0000313" key="2">
    <source>
        <dbReference type="EMBL" id="OHT00736.1"/>
    </source>
</evidence>
<dbReference type="VEuPathDB" id="TrichDB:TRFO_32461"/>
<keyword evidence="1" id="KW-0175">Coiled coil</keyword>
<protein>
    <submittedName>
        <fullName evidence="2">Uncharacterized protein</fullName>
    </submittedName>
</protein>